<dbReference type="InterPro" id="IPR038538">
    <property type="entry name" value="MTERF_sf"/>
</dbReference>
<comment type="similarity">
    <text evidence="1">Belongs to the mTERF family.</text>
</comment>
<evidence type="ECO:0000256" key="5">
    <source>
        <dbReference type="ARBA" id="ARBA00023163"/>
    </source>
</evidence>
<reference evidence="8" key="1">
    <citation type="submission" date="2020-06" db="EMBL/GenBank/DDBJ databases">
        <authorList>
            <person name="Li T."/>
            <person name="Hu X."/>
            <person name="Zhang T."/>
            <person name="Song X."/>
            <person name="Zhang H."/>
            <person name="Dai N."/>
            <person name="Sheng W."/>
            <person name="Hou X."/>
            <person name="Wei L."/>
        </authorList>
    </citation>
    <scope>NUCLEOTIDE SEQUENCE</scope>
    <source>
        <strain evidence="8">K16</strain>
        <tissue evidence="8">Leaf</tissue>
    </source>
</reference>
<dbReference type="PANTHER" id="PTHR31499">
    <property type="entry name" value="MYB FAMILY TRANSCRIPTION FACTOR PHL11"/>
    <property type="match status" value="1"/>
</dbReference>
<evidence type="ECO:0000313" key="8">
    <source>
        <dbReference type="EMBL" id="KAK4404933.1"/>
    </source>
</evidence>
<dbReference type="InterPro" id="IPR003690">
    <property type="entry name" value="MTERF"/>
</dbReference>
<dbReference type="SMART" id="SM00733">
    <property type="entry name" value="Mterf"/>
    <property type="match status" value="3"/>
</dbReference>
<evidence type="ECO:0000256" key="1">
    <source>
        <dbReference type="ARBA" id="ARBA00007692"/>
    </source>
</evidence>
<accession>A0AAE1X419</accession>
<dbReference type="Gene3D" id="1.10.10.60">
    <property type="entry name" value="Homeodomain-like"/>
    <property type="match status" value="1"/>
</dbReference>
<keyword evidence="4" id="KW-0805">Transcription regulation</keyword>
<dbReference type="Proteomes" id="UP001289374">
    <property type="component" value="Unassembled WGS sequence"/>
</dbReference>
<dbReference type="NCBIfam" id="TIGR01557">
    <property type="entry name" value="myb_SHAQKYF"/>
    <property type="match status" value="1"/>
</dbReference>
<dbReference type="InterPro" id="IPR006447">
    <property type="entry name" value="Myb_dom_plants"/>
</dbReference>
<dbReference type="SUPFAM" id="SSF46689">
    <property type="entry name" value="Homeodomain-like"/>
    <property type="match status" value="1"/>
</dbReference>
<reference evidence="8" key="2">
    <citation type="journal article" date="2024" name="Plant">
        <title>Genomic evolution and insights into agronomic trait innovations of Sesamum species.</title>
        <authorList>
            <person name="Miao H."/>
            <person name="Wang L."/>
            <person name="Qu L."/>
            <person name="Liu H."/>
            <person name="Sun Y."/>
            <person name="Le M."/>
            <person name="Wang Q."/>
            <person name="Wei S."/>
            <person name="Zheng Y."/>
            <person name="Lin W."/>
            <person name="Duan Y."/>
            <person name="Cao H."/>
            <person name="Xiong S."/>
            <person name="Wang X."/>
            <person name="Wei L."/>
            <person name="Li C."/>
            <person name="Ma Q."/>
            <person name="Ju M."/>
            <person name="Zhao R."/>
            <person name="Li G."/>
            <person name="Mu C."/>
            <person name="Tian Q."/>
            <person name="Mei H."/>
            <person name="Zhang T."/>
            <person name="Gao T."/>
            <person name="Zhang H."/>
        </authorList>
    </citation>
    <scope>NUCLEOTIDE SEQUENCE</scope>
    <source>
        <strain evidence="8">K16</strain>
    </source>
</reference>
<evidence type="ECO:0000313" key="9">
    <source>
        <dbReference type="Proteomes" id="UP001289374"/>
    </source>
</evidence>
<keyword evidence="2" id="KW-0806">Transcription termination</keyword>
<keyword evidence="7" id="KW-0175">Coiled coil</keyword>
<dbReference type="AlphaFoldDB" id="A0AAE1X419"/>
<dbReference type="InterPro" id="IPR046955">
    <property type="entry name" value="PHR1-like"/>
</dbReference>
<keyword evidence="5" id="KW-0804">Transcription</keyword>
<keyword evidence="3" id="KW-0809">Transit peptide</keyword>
<dbReference type="Pfam" id="PF02536">
    <property type="entry name" value="mTERF"/>
    <property type="match status" value="1"/>
</dbReference>
<protein>
    <submittedName>
        <fullName evidence="8">Transcription termination factor MTEF18, mitochondrial</fullName>
    </submittedName>
</protein>
<sequence length="892" mass="101607">MKRMHQNFGFAGDFNSEFPDFLPQSYGIRQQSAPMGFHTQSVAAGNALQQPNSWPDHSSSTIISRIGSPASAFYATELYMGLSQCDFQENSSTCCSQQFKNSYQRIPSFQQPGSGFCGDSPARTQPNFQTKNGLSPAVRTQTPNSQYIRPEKSPFSNLSESEQLLYLKNKLLGDLDDSNSRSPSVPFDAHHDVEVSQNIYAPNFAQTKAFGTQPGCLWTTPGNNSASPAAVPSSKTRIRWTQDLHDRFVECVNRLGGPDKSTPKAILKLMDTEGLTIFHVKSICRNTEMQSTYRNLWKVYFEYIEMLWLSKLLAFYGDASDLLPFFSGKSDKKNSTNNAAQIDIKTGIQLKEALQLQLDVQMRLHEQLEAQKQRVQVEPPRQRGAVAAFLPKRRLLKLSQRKASKKFKTSPSKSSLYVNGSYQLFRHLRFCTAGSDVGLRNNLGELAKKSRVVRREAQAALSEYFHSTRGFQITDAENLSKNAPEFFDSLVKRVDVRDAKVGRSLARFLRYHPVNEFEPFFESIGLKPSEYLSFLPRDLMFLNDDQLLLENYNVLCNYGIARNRIGKIYKEEREVFQYECGVLQSKLRSFQNLGLKQSTVAKIIASSPHLLRGNVDQEFVEVLAKLKKVRIEYEWLEEHMSEEDSYNWKNMLDLIFLLSEMDLSDEQLGELFRQHPDLLLECSGRITSCLFGLLLKFGSTLGDVRTAILQFPQISVVKFTNNLFNCYKFLLEINMDAQEIGWIVRSYPTVLGSCEPKKVDSLLSTLNCGKNRLCQMVKDDPCILKKWVLGVRVDRLEEPKRVLRVRMMKTQFLLSLDFVEKSKEMEKAIKVVRGKGLELQERFDSLVNIGFSREQVIQMVKGDATKPKVAEQMKLVFHRSEELIGLGKTSVE</sequence>
<keyword evidence="6" id="KW-0539">Nucleus</keyword>
<proteinExistence type="inferred from homology"/>
<dbReference type="GO" id="GO:0003677">
    <property type="term" value="F:DNA binding"/>
    <property type="evidence" value="ECO:0007669"/>
    <property type="project" value="InterPro"/>
</dbReference>
<evidence type="ECO:0000256" key="3">
    <source>
        <dbReference type="ARBA" id="ARBA00022946"/>
    </source>
</evidence>
<comment type="caution">
    <text evidence="8">The sequence shown here is derived from an EMBL/GenBank/DDBJ whole genome shotgun (WGS) entry which is preliminary data.</text>
</comment>
<dbReference type="GO" id="GO:0003700">
    <property type="term" value="F:DNA-binding transcription factor activity"/>
    <property type="evidence" value="ECO:0007669"/>
    <property type="project" value="InterPro"/>
</dbReference>
<dbReference type="GO" id="GO:0006353">
    <property type="term" value="P:DNA-templated transcription termination"/>
    <property type="evidence" value="ECO:0007669"/>
    <property type="project" value="UniProtKB-KW"/>
</dbReference>
<evidence type="ECO:0000256" key="7">
    <source>
        <dbReference type="SAM" id="Coils"/>
    </source>
</evidence>
<keyword evidence="9" id="KW-1185">Reference proteome</keyword>
<dbReference type="InterPro" id="IPR009057">
    <property type="entry name" value="Homeodomain-like_sf"/>
</dbReference>
<name>A0AAE1X419_9LAMI</name>
<dbReference type="Gene3D" id="1.25.70.10">
    <property type="entry name" value="Transcription termination factor 3, mitochondrial"/>
    <property type="match status" value="2"/>
</dbReference>
<evidence type="ECO:0000256" key="6">
    <source>
        <dbReference type="ARBA" id="ARBA00023242"/>
    </source>
</evidence>
<evidence type="ECO:0000256" key="4">
    <source>
        <dbReference type="ARBA" id="ARBA00023015"/>
    </source>
</evidence>
<dbReference type="PANTHER" id="PTHR31499:SF80">
    <property type="entry name" value="HTH MYB-TYPE DOMAIN-CONTAINING PROTEIN"/>
    <property type="match status" value="1"/>
</dbReference>
<gene>
    <name evidence="8" type="ORF">Sango_0861900</name>
</gene>
<organism evidence="8 9">
    <name type="scientific">Sesamum angolense</name>
    <dbReference type="NCBI Taxonomy" id="2727404"/>
    <lineage>
        <taxon>Eukaryota</taxon>
        <taxon>Viridiplantae</taxon>
        <taxon>Streptophyta</taxon>
        <taxon>Embryophyta</taxon>
        <taxon>Tracheophyta</taxon>
        <taxon>Spermatophyta</taxon>
        <taxon>Magnoliopsida</taxon>
        <taxon>eudicotyledons</taxon>
        <taxon>Gunneridae</taxon>
        <taxon>Pentapetalae</taxon>
        <taxon>asterids</taxon>
        <taxon>lamiids</taxon>
        <taxon>Lamiales</taxon>
        <taxon>Pedaliaceae</taxon>
        <taxon>Sesamum</taxon>
    </lineage>
</organism>
<dbReference type="EMBL" id="JACGWL010000004">
    <property type="protein sequence ID" value="KAK4404933.1"/>
    <property type="molecule type" value="Genomic_DNA"/>
</dbReference>
<dbReference type="FunFam" id="1.25.70.10:FF:000019">
    <property type="entry name" value="mTERF family protein"/>
    <property type="match status" value="1"/>
</dbReference>
<feature type="coiled-coil region" evidence="7">
    <location>
        <begin position="351"/>
        <end position="378"/>
    </location>
</feature>
<evidence type="ECO:0000256" key="2">
    <source>
        <dbReference type="ARBA" id="ARBA00022472"/>
    </source>
</evidence>